<dbReference type="Pfam" id="PF15916">
    <property type="entry name" value="DUF4743"/>
    <property type="match status" value="1"/>
</dbReference>
<feature type="coiled-coil region" evidence="1">
    <location>
        <begin position="565"/>
        <end position="603"/>
    </location>
</feature>
<name>A0A9W8LET5_9FUNG</name>
<evidence type="ECO:0000256" key="2">
    <source>
        <dbReference type="SAM" id="MobiDB-lite"/>
    </source>
</evidence>
<feature type="coiled-coil region" evidence="1">
    <location>
        <begin position="836"/>
        <end position="898"/>
    </location>
</feature>
<evidence type="ECO:0000259" key="3">
    <source>
        <dbReference type="PROSITE" id="PS51462"/>
    </source>
</evidence>
<comment type="caution">
    <text evidence="4">The sequence shown here is derived from an EMBL/GenBank/DDBJ whole genome shotgun (WGS) entry which is preliminary data.</text>
</comment>
<feature type="region of interest" description="Disordered" evidence="2">
    <location>
        <begin position="945"/>
        <end position="1013"/>
    </location>
</feature>
<dbReference type="Proteomes" id="UP001140217">
    <property type="component" value="Unassembled WGS sequence"/>
</dbReference>
<dbReference type="InterPro" id="IPR000086">
    <property type="entry name" value="NUDIX_hydrolase_dom"/>
</dbReference>
<dbReference type="EMBL" id="JANBUL010000288">
    <property type="protein sequence ID" value="KAJ2777487.1"/>
    <property type="molecule type" value="Genomic_DNA"/>
</dbReference>
<dbReference type="PANTHER" id="PTHR13622:SF8">
    <property type="entry name" value="THIAMIN PYROPHOSPHOKINASE 1"/>
    <property type="match status" value="1"/>
</dbReference>
<feature type="compositionally biased region" description="Low complexity" evidence="2">
    <location>
        <begin position="552"/>
        <end position="562"/>
    </location>
</feature>
<gene>
    <name evidence="4" type="ORF">H4R18_005131</name>
</gene>
<feature type="compositionally biased region" description="Pro residues" evidence="2">
    <location>
        <begin position="621"/>
        <end position="639"/>
    </location>
</feature>
<dbReference type="OrthoDB" id="10254663at2759"/>
<feature type="compositionally biased region" description="Low complexity" evidence="2">
    <location>
        <begin position="945"/>
        <end position="964"/>
    </location>
</feature>
<sequence>MYSSILDVVRQCNCVGDLDALVEAEGMYRFRIKGRLVGVVSASDARALQAASDSQARPPFAFDHERRELAFSGWCDSREQRSAAVAELLAQMRAAGAWASLAKWRDELFMVYGDPAERDGVLLAVERAACYGFGILQLAAHVNGITRSESGQVRMWIARRSPKNQTWPGYLDLVAAGGITNGAGVRESMLRECHEEASVPAEIARTAKYAGTVQYFTRSALGLQPETLFAFDLELPAGFVPRPNDGEVDSFHLWPLDEVVDRIRRGEFKPDCAMCIVDFLVRHGYLTAENEPDYPDIVSNLHAPLPFPPVQLVAGDANTPAQLQRQLYLLGYSQALPEGGAALVGTLLRDMQAALDRVKELEESSTRLEREERTSRAGCERLRGELHALRTDNNRMRAEVLGYTRELDGMRRAARDEAYAAAKAVDDVRMENLRLKAEAAEGRRRLGECRARLEERVAARDPAGRIPRIAVNRPVPPAAALRQALHRPEQPPAIVDLVDLSSRRITALEEEIEQLEAQLRTATSELSAARLEVRERDLEIQRLNADSDERAGASAGAATAGADPVARLNDQVDYLHERAEALERECQEQRVQFQREKDELHRRWVQTENERVRLAERASAEPPPPPPPPPPQQQQPGSPPSSVSSMPLPATEAERLRAECANIKSLYAQTRDQLQELLKASSSTEAALRKELADARQSSAETIARLERRVAELQTAADGATANRELAQSRTEQVARLEERLSAAEDARAQEAGRLGAQLAAAQQDAAAHKQRYSAAHDEHQQLVAQHQRLSQSLKQAVADVAEWRAKADKHAHRAGDLARRLDEFRMLHTQDQTELRAARRTLDKFTSDLASLRDAHEAAQRDAARLRDELAQMTRLRQAVEMSKDDYKRQLVKALDEGEAHRALVAQLQAERRGLRVQVRAQLHLSQRLEQRLEALDPGYADEPLSADIPLPAALSSSSSLSSSPPPPPRIPRPASRSSSAAHSARSFDGGPRYASIRARLAASDPEPPGLA</sequence>
<evidence type="ECO:0000313" key="5">
    <source>
        <dbReference type="Proteomes" id="UP001140217"/>
    </source>
</evidence>
<dbReference type="PANTHER" id="PTHR13622">
    <property type="entry name" value="THIAMIN PYROPHOSPHOKINASE"/>
    <property type="match status" value="1"/>
</dbReference>
<proteinExistence type="predicted"/>
<evidence type="ECO:0000313" key="4">
    <source>
        <dbReference type="EMBL" id="KAJ2777487.1"/>
    </source>
</evidence>
<evidence type="ECO:0000256" key="1">
    <source>
        <dbReference type="SAM" id="Coils"/>
    </source>
</evidence>
<dbReference type="SUPFAM" id="SSF55811">
    <property type="entry name" value="Nudix"/>
    <property type="match status" value="1"/>
</dbReference>
<dbReference type="GO" id="GO:0044715">
    <property type="term" value="F:8-oxo-dGDP phosphatase activity"/>
    <property type="evidence" value="ECO:0007669"/>
    <property type="project" value="TreeGrafter"/>
</dbReference>
<accession>A0A9W8LET5</accession>
<feature type="coiled-coil region" evidence="1">
    <location>
        <begin position="498"/>
        <end position="532"/>
    </location>
</feature>
<feature type="compositionally biased region" description="Low complexity" evidence="2">
    <location>
        <begin position="974"/>
        <end position="988"/>
    </location>
</feature>
<keyword evidence="5" id="KW-1185">Reference proteome</keyword>
<feature type="region of interest" description="Disordered" evidence="2">
    <location>
        <begin position="614"/>
        <end position="651"/>
    </location>
</feature>
<dbReference type="PROSITE" id="PS51462">
    <property type="entry name" value="NUDIX"/>
    <property type="match status" value="1"/>
</dbReference>
<feature type="region of interest" description="Disordered" evidence="2">
    <location>
        <begin position="544"/>
        <end position="564"/>
    </location>
</feature>
<protein>
    <recommendedName>
        <fullName evidence="3">Nudix hydrolase domain-containing protein</fullName>
    </recommendedName>
</protein>
<reference evidence="4" key="1">
    <citation type="submission" date="2022-07" db="EMBL/GenBank/DDBJ databases">
        <title>Phylogenomic reconstructions and comparative analyses of Kickxellomycotina fungi.</title>
        <authorList>
            <person name="Reynolds N.K."/>
            <person name="Stajich J.E."/>
            <person name="Barry K."/>
            <person name="Grigoriev I.V."/>
            <person name="Crous P."/>
            <person name="Smith M.E."/>
        </authorList>
    </citation>
    <scope>NUCLEOTIDE SEQUENCE</scope>
    <source>
        <strain evidence="4">NBRC 105414</strain>
    </source>
</reference>
<feature type="domain" description="Nudix hydrolase" evidence="3">
    <location>
        <begin position="135"/>
        <end position="276"/>
    </location>
</feature>
<dbReference type="AlphaFoldDB" id="A0A9W8LET5"/>
<organism evidence="4 5">
    <name type="scientific">Coemansia javaensis</name>
    <dbReference type="NCBI Taxonomy" id="2761396"/>
    <lineage>
        <taxon>Eukaryota</taxon>
        <taxon>Fungi</taxon>
        <taxon>Fungi incertae sedis</taxon>
        <taxon>Zoopagomycota</taxon>
        <taxon>Kickxellomycotina</taxon>
        <taxon>Kickxellomycetes</taxon>
        <taxon>Kickxellales</taxon>
        <taxon>Kickxellaceae</taxon>
        <taxon>Coemansia</taxon>
    </lineage>
</organism>
<feature type="coiled-coil region" evidence="1">
    <location>
        <begin position="344"/>
        <end position="399"/>
    </location>
</feature>
<dbReference type="FunFam" id="3.90.79.10:FF:000019">
    <property type="entry name" value="Thiamin pyrophosphokinase, putative"/>
    <property type="match status" value="1"/>
</dbReference>
<dbReference type="InterPro" id="IPR031804">
    <property type="entry name" value="DUF4743"/>
</dbReference>
<keyword evidence="1" id="KW-0175">Coiled coil</keyword>
<dbReference type="Pfam" id="PF00293">
    <property type="entry name" value="NUDIX"/>
    <property type="match status" value="1"/>
</dbReference>
<dbReference type="Gene3D" id="3.90.79.10">
    <property type="entry name" value="Nucleoside Triphosphate Pyrophosphohydrolase"/>
    <property type="match status" value="1"/>
</dbReference>
<dbReference type="InterPro" id="IPR015797">
    <property type="entry name" value="NUDIX_hydrolase-like_dom_sf"/>
</dbReference>
<feature type="compositionally biased region" description="Low complexity" evidence="2">
    <location>
        <begin position="640"/>
        <end position="649"/>
    </location>
</feature>
<feature type="coiled-coil region" evidence="1">
    <location>
        <begin position="653"/>
        <end position="779"/>
    </location>
</feature>
<dbReference type="CDD" id="cd03676">
    <property type="entry name" value="NUDIX_Tnr3_like"/>
    <property type="match status" value="1"/>
</dbReference>